<sequence>MRKKMAAIAGQGVRTRLESKKKTTTPGLAAAVENVQVRKEVVAMATSDSKEGENTSICSVPSVMESPKQANTLNVQAQVASESCSCAVGSVSCAAESCSSEASQEAAARHAGSQEGSAAGCEEAMESAETGCCVAEEVLREKPNPAAAMAQVGAMHLSGPNHSQIIRALRDIKVLEEKRNILEGSISNMVAGLSASNGTERSKAVRKIVFMSNDLEDIENNITRVLAVIQPWKEVFDNHKRFQEMEENELKKLLKDFSFSKVTVIHGGGNVGPLCADSQVPETVSVPSTTVNTNANINAVAAPGGNPKCNKAAGSTNMAAPLTNKTVCDAAVRENVAGESSVTEVQGILL</sequence>
<dbReference type="AlphaFoldDB" id="A0A974D3D6"/>
<reference evidence="2" key="1">
    <citation type="journal article" date="2016" name="Nature">
        <title>Genome evolution in the allotetraploid frog Xenopus laevis.</title>
        <authorList>
            <person name="Session A.M."/>
            <person name="Uno Y."/>
            <person name="Kwon T."/>
            <person name="Chapman J.A."/>
            <person name="Toyoda A."/>
            <person name="Takahashi S."/>
            <person name="Fukui A."/>
            <person name="Hikosaka A."/>
            <person name="Suzuki A."/>
            <person name="Kondo M."/>
            <person name="van Heeringen S.J."/>
            <person name="Quigley I."/>
            <person name="Heinz S."/>
            <person name="Ogino H."/>
            <person name="Ochi H."/>
            <person name="Hellsten U."/>
            <person name="Lyons J.B."/>
            <person name="Simakov O."/>
            <person name="Putnam N."/>
            <person name="Stites J."/>
            <person name="Kuroki Y."/>
            <person name="Tanaka T."/>
            <person name="Michiue T."/>
            <person name="Watanabe M."/>
            <person name="Bogdanovic O."/>
            <person name="Lister R."/>
            <person name="Georgiou G."/>
            <person name="Paranjpe S.S."/>
            <person name="van Kruijsbergen I."/>
            <person name="Shu S."/>
            <person name="Carlson J."/>
            <person name="Kinoshita T."/>
            <person name="Ohta Y."/>
            <person name="Mawaribuchi S."/>
            <person name="Jenkins J."/>
            <person name="Grimwood J."/>
            <person name="Schmutz J."/>
            <person name="Mitros T."/>
            <person name="Mozaffari S.V."/>
            <person name="Suzuki Y."/>
            <person name="Haramoto Y."/>
            <person name="Yamamoto T.S."/>
            <person name="Takagi C."/>
            <person name="Heald R."/>
            <person name="Miller K."/>
            <person name="Haudenschild C."/>
            <person name="Kitzman J."/>
            <person name="Nakayama T."/>
            <person name="Izutsu Y."/>
            <person name="Robert J."/>
            <person name="Fortriede J."/>
            <person name="Burns K."/>
            <person name="Lotay V."/>
            <person name="Karimi K."/>
            <person name="Yasuoka Y."/>
            <person name="Dichmann D.S."/>
            <person name="Flajnik M.F."/>
            <person name="Houston D.W."/>
            <person name="Shendure J."/>
            <person name="DuPasquier L."/>
            <person name="Vize P.D."/>
            <person name="Zorn A.M."/>
            <person name="Ito M."/>
            <person name="Marcotte E.M."/>
            <person name="Wallingford J.B."/>
            <person name="Ito Y."/>
            <person name="Asashima M."/>
            <person name="Ueno N."/>
            <person name="Matsuda Y."/>
            <person name="Veenstra G.J."/>
            <person name="Fujiyama A."/>
            <person name="Harland R.M."/>
            <person name="Taira M."/>
            <person name="Rokhsar D.S."/>
        </authorList>
    </citation>
    <scope>NUCLEOTIDE SEQUENCE [LARGE SCALE GENOMIC DNA]</scope>
    <source>
        <strain evidence="2">J</strain>
    </source>
</reference>
<organism evidence="1 2">
    <name type="scientific">Xenopus laevis</name>
    <name type="common">African clawed frog</name>
    <dbReference type="NCBI Taxonomy" id="8355"/>
    <lineage>
        <taxon>Eukaryota</taxon>
        <taxon>Metazoa</taxon>
        <taxon>Chordata</taxon>
        <taxon>Craniata</taxon>
        <taxon>Vertebrata</taxon>
        <taxon>Euteleostomi</taxon>
        <taxon>Amphibia</taxon>
        <taxon>Batrachia</taxon>
        <taxon>Anura</taxon>
        <taxon>Pipoidea</taxon>
        <taxon>Pipidae</taxon>
        <taxon>Xenopodinae</taxon>
        <taxon>Xenopus</taxon>
        <taxon>Xenopus</taxon>
    </lineage>
</organism>
<accession>A0A974D3D6</accession>
<evidence type="ECO:0000313" key="1">
    <source>
        <dbReference type="EMBL" id="OCT83445.1"/>
    </source>
</evidence>
<dbReference type="Proteomes" id="UP000694892">
    <property type="component" value="Chromosome 4S"/>
</dbReference>
<gene>
    <name evidence="1" type="ORF">XELAEV_18025987mg</name>
</gene>
<dbReference type="EMBL" id="CM004473">
    <property type="protein sequence ID" value="OCT83445.1"/>
    <property type="molecule type" value="Genomic_DNA"/>
</dbReference>
<protein>
    <submittedName>
        <fullName evidence="1">Uncharacterized protein</fullName>
    </submittedName>
</protein>
<evidence type="ECO:0000313" key="2">
    <source>
        <dbReference type="Proteomes" id="UP000694892"/>
    </source>
</evidence>
<proteinExistence type="predicted"/>
<name>A0A974D3D6_XENLA</name>